<dbReference type="InterPro" id="IPR012004">
    <property type="entry name" value="PyroP-dep_PFK_TP0108"/>
</dbReference>
<dbReference type="AlphaFoldDB" id="A0A6G7PX12"/>
<keyword evidence="6 12" id="KW-0418">Kinase</keyword>
<name>A0A6G7PX12_9BACT</name>
<feature type="binding site" evidence="12">
    <location>
        <position position="96"/>
    </location>
    <ligand>
        <name>ATP</name>
        <dbReference type="ChEBI" id="CHEBI:30616"/>
    </ligand>
</feature>
<dbReference type="PRINTS" id="PR00476">
    <property type="entry name" value="PHFRCTKINASE"/>
</dbReference>
<keyword evidence="9 12" id="KW-0324">Glycolysis</keyword>
<keyword evidence="7 12" id="KW-0067">ATP-binding</keyword>
<dbReference type="HAMAP" id="MF_01981">
    <property type="entry name" value="Phosphofructokinase_II_X"/>
    <property type="match status" value="1"/>
</dbReference>
<evidence type="ECO:0000256" key="11">
    <source>
        <dbReference type="ARBA" id="ARBA00048072"/>
    </source>
</evidence>
<evidence type="ECO:0000256" key="4">
    <source>
        <dbReference type="ARBA" id="ARBA00022723"/>
    </source>
</evidence>
<dbReference type="GO" id="GO:0046872">
    <property type="term" value="F:metal ion binding"/>
    <property type="evidence" value="ECO:0007669"/>
    <property type="project" value="UniProtKB-KW"/>
</dbReference>
<evidence type="ECO:0000313" key="13">
    <source>
        <dbReference type="EMBL" id="QIJ72229.1"/>
    </source>
</evidence>
<dbReference type="Gene3D" id="3.40.50.450">
    <property type="match status" value="1"/>
</dbReference>
<dbReference type="Pfam" id="PF00365">
    <property type="entry name" value="PFK"/>
    <property type="match status" value="1"/>
</dbReference>
<evidence type="ECO:0000256" key="6">
    <source>
        <dbReference type="ARBA" id="ARBA00022777"/>
    </source>
</evidence>
<keyword evidence="5 12" id="KW-0547">Nucleotide-binding</keyword>
<dbReference type="EC" id="2.7.1.11" evidence="12"/>
<evidence type="ECO:0000313" key="14">
    <source>
        <dbReference type="Proteomes" id="UP000502179"/>
    </source>
</evidence>
<proteinExistence type="inferred from homology"/>
<dbReference type="InterPro" id="IPR035966">
    <property type="entry name" value="PKF_sf"/>
</dbReference>
<feature type="binding site" evidence="12">
    <location>
        <begin position="187"/>
        <end position="190"/>
    </location>
    <ligand>
        <name>ATP</name>
        <dbReference type="ChEBI" id="CHEBI:30616"/>
    </ligand>
</feature>
<dbReference type="PIRSF" id="PIRSF000534">
    <property type="entry name" value="PPi_PFK_TP0108"/>
    <property type="match status" value="1"/>
</dbReference>
<feature type="binding site" evidence="12">
    <location>
        <position position="188"/>
    </location>
    <ligand>
        <name>Mg(2+)</name>
        <dbReference type="ChEBI" id="CHEBI:18420"/>
        <note>catalytic</note>
    </ligand>
</feature>
<dbReference type="NCBIfam" id="NF005301">
    <property type="entry name" value="PRK06830.1"/>
    <property type="match status" value="1"/>
</dbReference>
<dbReference type="GO" id="GO:0003872">
    <property type="term" value="F:6-phosphofructokinase activity"/>
    <property type="evidence" value="ECO:0007669"/>
    <property type="project" value="UniProtKB-UniRule"/>
</dbReference>
<comment type="function">
    <text evidence="2">Catalyzes the phosphorylation of D-fructose 6-phosphate, the first committing step of glycolysis. Uses inorganic phosphate (PPi) as phosphoryl donor instead of ATP like common ATP-dependent phosphofructokinases (ATP-PFKs), which renders the reaction reversible, and can thus function both in glycolysis and gluconeogenesis. Consistently, PPi-PFK can replace the enzymes of both the forward (ATP-PFK) and reverse (fructose-bisphosphatase (FBPase)) reactions.</text>
</comment>
<dbReference type="FunFam" id="3.40.50.450:FF:000002">
    <property type="entry name" value="ATP-dependent 6-phosphofructokinase"/>
    <property type="match status" value="1"/>
</dbReference>
<dbReference type="Proteomes" id="UP000502179">
    <property type="component" value="Chromosome"/>
</dbReference>
<comment type="cofactor">
    <cofactor evidence="1 12">
        <name>Mg(2+)</name>
        <dbReference type="ChEBI" id="CHEBI:18420"/>
    </cofactor>
</comment>
<dbReference type="InterPro" id="IPR000023">
    <property type="entry name" value="Phosphofructokinase_dom"/>
</dbReference>
<keyword evidence="3 12" id="KW-0808">Transferase</keyword>
<comment type="subunit">
    <text evidence="12">Homodimer.</text>
</comment>
<evidence type="ECO:0000256" key="3">
    <source>
        <dbReference type="ARBA" id="ARBA00022679"/>
    </source>
</evidence>
<feature type="binding site" evidence="12">
    <location>
        <begin position="261"/>
        <end position="263"/>
    </location>
    <ligand>
        <name>substrate</name>
    </ligand>
</feature>
<gene>
    <name evidence="12" type="primary">pfkA</name>
    <name evidence="13" type="ORF">G4V39_08075</name>
</gene>
<comment type="similarity">
    <text evidence="12">Belongs to the phosphofructokinase type A (PFKA) family. PPi-dependent PFK group II subfamily. Atypical ATP-dependent clade 'X' sub-subfamily.</text>
</comment>
<evidence type="ECO:0000256" key="10">
    <source>
        <dbReference type="ARBA" id="ARBA00048070"/>
    </source>
</evidence>
<feature type="active site" description="Proton acceptor" evidence="12">
    <location>
        <position position="218"/>
    </location>
</feature>
<sequence length="449" mass="49562">MTSDVSCRIDWVDDIEEPVETTIDHLGPCKIPSPFPKERCWFISEEDRVLLRISAKSIEEALKTGKPLPSLELAGPREKIYFDPAKLRCAIVTCGGLCPGINDVIRSIVLTLYHSYGVTRILGIRYGFQGFIPKYGHEVMELTPERVSSIHEVGGTVLGSSRGHQPIDEIVDALDRMNIGVLFLIGGDGTLRAGNKIVEEIKRRGLKIALVAVPKTIDNDIYLVSKTFGFDTAVEMACQAIRSAHTEAIGAPYGIGIVKVMGRYSGFIAASATLALKEVNFCLIPESDFDLDGPQGLLAALEQRLHCRRHAVIVVAEGAGQKYVQGPKPERDPSGNIKLGDIGIFLRDRIKEHFSQLGIPIYMRYIDPSYIIRSVPANVDDRIYCGFLGQYAVHAAMAGKTGMLISRWNGRYVHVPIKAAISRRKQINLRSRFWLSVLESTGQSSLKNS</sequence>
<keyword evidence="8 12" id="KW-0460">Magnesium</keyword>
<feature type="binding site" evidence="12">
    <location>
        <begin position="162"/>
        <end position="163"/>
    </location>
    <ligand>
        <name>ATP</name>
        <dbReference type="ChEBI" id="CHEBI:30616"/>
    </ligand>
</feature>
<comment type="function">
    <text evidence="12">Catalyzes the phosphorylation of D-fructose 6-phosphate to fructose 1,6-bisphosphate by ATP, the first committing step of glycolysis.</text>
</comment>
<reference evidence="13 14" key="1">
    <citation type="submission" date="2020-02" db="EMBL/GenBank/DDBJ databases">
        <title>Genome analysis of Thermosulfuriphilus ammonigenes ST65T, an anaerobic thermophilic chemolithoautotrophic bacterium isolated from a deep-sea hydrothermal vent.</title>
        <authorList>
            <person name="Slobodkina G."/>
            <person name="Allioux M."/>
            <person name="Merkel A."/>
            <person name="Alain K."/>
            <person name="Jebbar M."/>
            <person name="Slobodkin A."/>
        </authorList>
    </citation>
    <scope>NUCLEOTIDE SEQUENCE [LARGE SCALE GENOMIC DNA]</scope>
    <source>
        <strain evidence="13 14">ST65</strain>
    </source>
</reference>
<dbReference type="SUPFAM" id="SSF53784">
    <property type="entry name" value="Phosphofructokinase"/>
    <property type="match status" value="1"/>
</dbReference>
<comment type="catalytic activity">
    <reaction evidence="11">
        <text>beta-D-fructose 6-phosphate + diphosphate = beta-D-fructose 1,6-bisphosphate + phosphate + H(+)</text>
        <dbReference type="Rhea" id="RHEA:13613"/>
        <dbReference type="ChEBI" id="CHEBI:15378"/>
        <dbReference type="ChEBI" id="CHEBI:32966"/>
        <dbReference type="ChEBI" id="CHEBI:33019"/>
        <dbReference type="ChEBI" id="CHEBI:43474"/>
        <dbReference type="ChEBI" id="CHEBI:57634"/>
        <dbReference type="EC" id="2.7.1.90"/>
    </reaction>
</comment>
<dbReference type="InterPro" id="IPR050929">
    <property type="entry name" value="PFKA"/>
</dbReference>
<keyword evidence="12" id="KW-0963">Cytoplasm</keyword>
<comment type="subcellular location">
    <subcellularLocation>
        <location evidence="12">Cytoplasm</location>
    </subcellularLocation>
</comment>
<dbReference type="GO" id="GO:0006002">
    <property type="term" value="P:fructose 6-phosphate metabolic process"/>
    <property type="evidence" value="ECO:0007669"/>
    <property type="project" value="InterPro"/>
</dbReference>
<keyword evidence="14" id="KW-1185">Reference proteome</keyword>
<evidence type="ECO:0000256" key="5">
    <source>
        <dbReference type="ARBA" id="ARBA00022741"/>
    </source>
</evidence>
<dbReference type="GO" id="GO:0005524">
    <property type="term" value="F:ATP binding"/>
    <property type="evidence" value="ECO:0007669"/>
    <property type="project" value="UniProtKB-KW"/>
</dbReference>
<feature type="binding site" evidence="12">
    <location>
        <begin position="370"/>
        <end position="373"/>
    </location>
    <ligand>
        <name>substrate</name>
    </ligand>
</feature>
<dbReference type="InterPro" id="IPR022953">
    <property type="entry name" value="ATP_PFK"/>
</dbReference>
<dbReference type="UniPathway" id="UPA00109">
    <property type="reaction ID" value="UER00182"/>
</dbReference>
<comment type="catalytic activity">
    <reaction evidence="10 12">
        <text>beta-D-fructose 6-phosphate + ATP = beta-D-fructose 1,6-bisphosphate + ADP + H(+)</text>
        <dbReference type="Rhea" id="RHEA:16109"/>
        <dbReference type="ChEBI" id="CHEBI:15378"/>
        <dbReference type="ChEBI" id="CHEBI:30616"/>
        <dbReference type="ChEBI" id="CHEBI:32966"/>
        <dbReference type="ChEBI" id="CHEBI:57634"/>
        <dbReference type="ChEBI" id="CHEBI:456216"/>
        <dbReference type="EC" id="2.7.1.11"/>
    </reaction>
</comment>
<accession>A0A6G7PX12</accession>
<evidence type="ECO:0000256" key="7">
    <source>
        <dbReference type="ARBA" id="ARBA00022840"/>
    </source>
</evidence>
<dbReference type="RefSeq" id="WP_166032447.1">
    <property type="nucleotide sequence ID" value="NZ_CP048877.1"/>
</dbReference>
<evidence type="ECO:0000256" key="12">
    <source>
        <dbReference type="HAMAP-Rule" id="MF_01981"/>
    </source>
</evidence>
<feature type="site" description="Important for substrate specificity; cannot use PPi as phosphoryl donor" evidence="12">
    <location>
        <position position="189"/>
    </location>
</feature>
<dbReference type="EMBL" id="CP048877">
    <property type="protein sequence ID" value="QIJ72229.1"/>
    <property type="molecule type" value="Genomic_DNA"/>
</dbReference>
<dbReference type="PANTHER" id="PTHR45770">
    <property type="entry name" value="ATP-DEPENDENT 6-PHOSPHOFRUCTOKINASE 1"/>
    <property type="match status" value="1"/>
</dbReference>
<feature type="binding site" evidence="12">
    <location>
        <begin position="216"/>
        <end position="218"/>
    </location>
    <ligand>
        <name>substrate</name>
    </ligand>
</feature>
<evidence type="ECO:0000256" key="2">
    <source>
        <dbReference type="ARBA" id="ARBA00003138"/>
    </source>
</evidence>
<dbReference type="KEGG" id="tav:G4V39_08075"/>
<feature type="binding site" evidence="12">
    <location>
        <position position="317"/>
    </location>
    <ligand>
        <name>substrate</name>
    </ligand>
</feature>
<dbReference type="GO" id="GO:0005737">
    <property type="term" value="C:cytoplasm"/>
    <property type="evidence" value="ECO:0007669"/>
    <property type="project" value="UniProtKB-SubCell"/>
</dbReference>
<evidence type="ECO:0000256" key="9">
    <source>
        <dbReference type="ARBA" id="ARBA00023152"/>
    </source>
</evidence>
<organism evidence="13 14">
    <name type="scientific">Thermosulfuriphilus ammonigenes</name>
    <dbReference type="NCBI Taxonomy" id="1936021"/>
    <lineage>
        <taxon>Bacteria</taxon>
        <taxon>Pseudomonadati</taxon>
        <taxon>Thermodesulfobacteriota</taxon>
        <taxon>Thermodesulfobacteria</taxon>
        <taxon>Thermodesulfobacteriales</taxon>
        <taxon>Thermodesulfobacteriaceae</taxon>
        <taxon>Thermosulfuriphilus</taxon>
    </lineage>
</organism>
<evidence type="ECO:0000256" key="8">
    <source>
        <dbReference type="ARBA" id="ARBA00022842"/>
    </source>
</evidence>
<evidence type="ECO:0000256" key="1">
    <source>
        <dbReference type="ARBA" id="ARBA00001946"/>
    </source>
</evidence>
<comment type="pathway">
    <text evidence="12">Carbohydrate degradation; glycolysis; D-glyceraldehyde 3-phosphate and glycerone phosphate from D-glucose: step 3/4.</text>
</comment>
<protein>
    <recommendedName>
        <fullName evidence="12">ATP-dependent 6-phosphofructokinase</fullName>
        <shortName evidence="12">ATP-PFK</shortName>
        <shortName evidence="12">Phosphofructokinase</shortName>
        <ecNumber evidence="12">2.7.1.11</ecNumber>
    </recommendedName>
    <alternativeName>
        <fullName evidence="12">Phosphohexokinase</fullName>
    </alternativeName>
</protein>
<dbReference type="GO" id="GO:0047334">
    <property type="term" value="F:diphosphate-fructose-6-phosphate 1-phosphotransferase activity"/>
    <property type="evidence" value="ECO:0007669"/>
    <property type="project" value="UniProtKB-EC"/>
</dbReference>
<keyword evidence="4 12" id="KW-0479">Metal-binding</keyword>